<protein>
    <submittedName>
        <fullName evidence="2">Uncharacterized protein</fullName>
    </submittedName>
</protein>
<proteinExistence type="predicted"/>
<evidence type="ECO:0000313" key="2">
    <source>
        <dbReference type="EMBL" id="NUB00254.1"/>
    </source>
</evidence>
<organism evidence="2 3">
    <name type="scientific">Azospirillum melinis</name>
    <dbReference type="NCBI Taxonomy" id="328839"/>
    <lineage>
        <taxon>Bacteria</taxon>
        <taxon>Pseudomonadati</taxon>
        <taxon>Pseudomonadota</taxon>
        <taxon>Alphaproteobacteria</taxon>
        <taxon>Rhodospirillales</taxon>
        <taxon>Azospirillaceae</taxon>
        <taxon>Azospirillum</taxon>
    </lineage>
</organism>
<comment type="caution">
    <text evidence="2">The sequence shown here is derived from an EMBL/GenBank/DDBJ whole genome shotgun (WGS) entry which is preliminary data.</text>
</comment>
<dbReference type="RefSeq" id="WP_174471490.1">
    <property type="nucleotide sequence ID" value="NZ_JAGINN010000005.1"/>
</dbReference>
<name>A0ABX2KG30_9PROT</name>
<keyword evidence="3" id="KW-1185">Reference proteome</keyword>
<gene>
    <name evidence="2" type="ORF">GBZ48_13250</name>
</gene>
<dbReference type="Proteomes" id="UP000605086">
    <property type="component" value="Unassembled WGS sequence"/>
</dbReference>
<feature type="region of interest" description="Disordered" evidence="1">
    <location>
        <begin position="533"/>
        <end position="563"/>
    </location>
</feature>
<sequence>MPLLIIGSIWHDRQKIADGVEGLEDCTLDVTIGSDRIVEFGGYDLVSPQRKTDYILPPHVYRLHSRDVRLVGVQVGNDPYGLIIPALTLAQFYIGTSTALAQALLNGAFQRDPGSLCDLTRTRMEIVPADPSSSATADAPRRVLRIAPRTGFGRDDCCTLGRFFGSAENSAERQAFCLPFLAAMAAAAGRRPASLYATFPVTGRTRLTGEGKRFKATLADGTSTERVLLLRLVQCTAPFPFDELIIERCEDESADTHDEGGRVLIHSIAGYVGPKRVVNNRKPNRHLPREDLKLPSIVPRFPALNDLPIHVETVERVSTSTPVVHIPGEALVPDEVSTGVLGADQGTVRRVRLITGDEHPPANPPTEPEVDLFCDVLGALSCHPSVAGLAALVLPPGAERRHGDFTFGCLPPHPNGGHWHKITDLLTRMVLAAEFSVSGRWACLMGLEPRPERPKDWDGMMLIARPDGSRLSEQDLCSVVTVVRARRGQWGERMNGRSVGDLPHHLLFTKFRTETATVDQIVEAVLARAEALSAHSSTGAEHTHPDPAADEDRSANRRPPASR</sequence>
<reference evidence="2 3" key="1">
    <citation type="submission" date="2019-10" db="EMBL/GenBank/DDBJ databases">
        <title>Genome sequence of Azospirillum melinis.</title>
        <authorList>
            <person name="Ambrosini A."/>
            <person name="Sant'Anna F.H."/>
            <person name="Cassan F.D."/>
            <person name="Souza E.M."/>
            <person name="Passaglia L.M.P."/>
        </authorList>
    </citation>
    <scope>NUCLEOTIDE SEQUENCE [LARGE SCALE GENOMIC DNA]</scope>
    <source>
        <strain evidence="2 3">TMCY0552</strain>
    </source>
</reference>
<dbReference type="EMBL" id="WHOS01000014">
    <property type="protein sequence ID" value="NUB00254.1"/>
    <property type="molecule type" value="Genomic_DNA"/>
</dbReference>
<accession>A0ABX2KG30</accession>
<evidence type="ECO:0000313" key="3">
    <source>
        <dbReference type="Proteomes" id="UP000605086"/>
    </source>
</evidence>
<feature type="compositionally biased region" description="Basic and acidic residues" evidence="1">
    <location>
        <begin position="541"/>
        <end position="555"/>
    </location>
</feature>
<evidence type="ECO:0000256" key="1">
    <source>
        <dbReference type="SAM" id="MobiDB-lite"/>
    </source>
</evidence>